<dbReference type="AlphaFoldDB" id="A0A396HUW9"/>
<sequence>MARLKSLRHLNPKPPSIVDLRSFSFLTQPLKMNISRFFVNKYPKCII</sequence>
<name>A0A396HUW9_MEDTR</name>
<dbReference type="Gramene" id="rna32641">
    <property type="protein sequence ID" value="RHN57140.1"/>
    <property type="gene ID" value="gene32641"/>
</dbReference>
<organism evidence="1">
    <name type="scientific">Medicago truncatula</name>
    <name type="common">Barrel medic</name>
    <name type="synonym">Medicago tribuloides</name>
    <dbReference type="NCBI Taxonomy" id="3880"/>
    <lineage>
        <taxon>Eukaryota</taxon>
        <taxon>Viridiplantae</taxon>
        <taxon>Streptophyta</taxon>
        <taxon>Embryophyta</taxon>
        <taxon>Tracheophyta</taxon>
        <taxon>Spermatophyta</taxon>
        <taxon>Magnoliopsida</taxon>
        <taxon>eudicotyledons</taxon>
        <taxon>Gunneridae</taxon>
        <taxon>Pentapetalae</taxon>
        <taxon>rosids</taxon>
        <taxon>fabids</taxon>
        <taxon>Fabales</taxon>
        <taxon>Fabaceae</taxon>
        <taxon>Papilionoideae</taxon>
        <taxon>50 kb inversion clade</taxon>
        <taxon>NPAAA clade</taxon>
        <taxon>Hologalegina</taxon>
        <taxon>IRL clade</taxon>
        <taxon>Trifolieae</taxon>
        <taxon>Medicago</taxon>
    </lineage>
</organism>
<evidence type="ECO:0000313" key="1">
    <source>
        <dbReference type="EMBL" id="RHN57140.1"/>
    </source>
</evidence>
<protein>
    <submittedName>
        <fullName evidence="1">Uncharacterized protein</fullName>
    </submittedName>
</protein>
<gene>
    <name evidence="1" type="ORF">MtrunA17_Chr5g0437171</name>
</gene>
<dbReference type="Proteomes" id="UP000265566">
    <property type="component" value="Chromosome 5"/>
</dbReference>
<reference evidence="1" key="1">
    <citation type="journal article" date="2018" name="Nat. Plants">
        <title>Whole-genome landscape of Medicago truncatula symbiotic genes.</title>
        <authorList>
            <person name="Pecrix Y."/>
            <person name="Gamas P."/>
            <person name="Carrere S."/>
        </authorList>
    </citation>
    <scope>NUCLEOTIDE SEQUENCE</scope>
    <source>
        <tissue evidence="1">Leaves</tissue>
    </source>
</reference>
<dbReference type="EMBL" id="PSQE01000005">
    <property type="protein sequence ID" value="RHN57140.1"/>
    <property type="molecule type" value="Genomic_DNA"/>
</dbReference>
<accession>A0A396HUW9</accession>
<proteinExistence type="predicted"/>
<comment type="caution">
    <text evidence="1">The sequence shown here is derived from an EMBL/GenBank/DDBJ whole genome shotgun (WGS) entry which is preliminary data.</text>
</comment>